<name>A0A673B185_9TELE</name>
<dbReference type="GeneID" id="115434522"/>
<dbReference type="PANTHER" id="PTHR31278:SF2">
    <property type="entry name" value="SMALL RIBOSOMAL SUBUNIT PROTEIN MS37"/>
    <property type="match status" value="1"/>
</dbReference>
<feature type="domain" description="CHCH" evidence="2">
    <location>
        <begin position="50"/>
        <end position="84"/>
    </location>
</feature>
<proteinExistence type="predicted"/>
<dbReference type="PROSITE" id="PS51808">
    <property type="entry name" value="CHCH"/>
    <property type="match status" value="1"/>
</dbReference>
<dbReference type="InterPro" id="IPR009069">
    <property type="entry name" value="Cys_alpha_HP_mot_SF"/>
</dbReference>
<dbReference type="OrthoDB" id="5825849at2759"/>
<dbReference type="GO" id="GO:0005761">
    <property type="term" value="C:mitochondrial ribosome"/>
    <property type="evidence" value="ECO:0007669"/>
    <property type="project" value="InterPro"/>
</dbReference>
<reference evidence="3" key="3">
    <citation type="submission" date="2025-09" db="UniProtKB">
        <authorList>
            <consortium name="Ensembl"/>
        </authorList>
    </citation>
    <scope>IDENTIFICATION</scope>
</reference>
<reference evidence="3" key="2">
    <citation type="submission" date="2025-08" db="UniProtKB">
        <authorList>
            <consortium name="Ensembl"/>
        </authorList>
    </citation>
    <scope>IDENTIFICATION</scope>
</reference>
<dbReference type="PANTHER" id="PTHR31278">
    <property type="entry name" value="CHCHD1"/>
    <property type="match status" value="1"/>
</dbReference>
<evidence type="ECO:0000259" key="2">
    <source>
        <dbReference type="Pfam" id="PF06747"/>
    </source>
</evidence>
<dbReference type="GO" id="GO:0003723">
    <property type="term" value="F:RNA binding"/>
    <property type="evidence" value="ECO:0007669"/>
    <property type="project" value="TreeGrafter"/>
</dbReference>
<dbReference type="RefSeq" id="XP_030012374.1">
    <property type="nucleotide sequence ID" value="XM_030156514.1"/>
</dbReference>
<evidence type="ECO:0000313" key="3">
    <source>
        <dbReference type="Ensembl" id="ENSSORP00005034387.1"/>
    </source>
</evidence>
<reference evidence="3" key="1">
    <citation type="submission" date="2019-06" db="EMBL/GenBank/DDBJ databases">
        <authorList>
            <consortium name="Wellcome Sanger Institute Data Sharing"/>
        </authorList>
    </citation>
    <scope>NUCLEOTIDE SEQUENCE [LARGE SCALE GENOMIC DNA]</scope>
</reference>
<evidence type="ECO:0000313" key="4">
    <source>
        <dbReference type="Proteomes" id="UP000472271"/>
    </source>
</evidence>
<dbReference type="InParanoid" id="A0A673B185"/>
<dbReference type="AlphaFoldDB" id="A0A673B185"/>
<dbReference type="Pfam" id="PF06747">
    <property type="entry name" value="CHCH"/>
    <property type="match status" value="1"/>
</dbReference>
<dbReference type="GO" id="GO:0032543">
    <property type="term" value="P:mitochondrial translation"/>
    <property type="evidence" value="ECO:0007669"/>
    <property type="project" value="InterPro"/>
</dbReference>
<gene>
    <name evidence="3" type="primary">chchd1</name>
</gene>
<evidence type="ECO:0000256" key="1">
    <source>
        <dbReference type="ARBA" id="ARBA00023157"/>
    </source>
</evidence>
<organism evidence="3 4">
    <name type="scientific">Sphaeramia orbicularis</name>
    <name type="common">orbiculate cardinalfish</name>
    <dbReference type="NCBI Taxonomy" id="375764"/>
    <lineage>
        <taxon>Eukaryota</taxon>
        <taxon>Metazoa</taxon>
        <taxon>Chordata</taxon>
        <taxon>Craniata</taxon>
        <taxon>Vertebrata</taxon>
        <taxon>Euteleostomi</taxon>
        <taxon>Actinopterygii</taxon>
        <taxon>Neopterygii</taxon>
        <taxon>Teleostei</taxon>
        <taxon>Neoteleostei</taxon>
        <taxon>Acanthomorphata</taxon>
        <taxon>Gobiaria</taxon>
        <taxon>Kurtiformes</taxon>
        <taxon>Apogonoidei</taxon>
        <taxon>Apogonidae</taxon>
        <taxon>Apogoninae</taxon>
        <taxon>Sphaeramia</taxon>
    </lineage>
</organism>
<dbReference type="CTD" id="118487"/>
<accession>A0A673B185</accession>
<dbReference type="InterPro" id="IPR033620">
    <property type="entry name" value="Ribosomal_mS37_met"/>
</dbReference>
<dbReference type="GO" id="GO:0005654">
    <property type="term" value="C:nucleoplasm"/>
    <property type="evidence" value="ECO:0007669"/>
    <property type="project" value="TreeGrafter"/>
</dbReference>
<keyword evidence="1" id="KW-1015">Disulfide bond</keyword>
<keyword evidence="4" id="KW-1185">Reference proteome</keyword>
<sequence length="119" mass="13099">MAMQGGILFQEKVARLVSKQNGRPVLKPSRPLVLSDSVANRKPKKGEATCVTEMSVMMACWKQNSFVEELCSSEVKAFYSCVEKAQAAMKNKSSLQGGRLSPKEATTLLKRFPNLCSEV</sequence>
<dbReference type="SUPFAM" id="SSF47072">
    <property type="entry name" value="Cysteine alpha-hairpin motif"/>
    <property type="match status" value="1"/>
</dbReference>
<dbReference type="Ensembl" id="ENSSORT00005035306.1">
    <property type="protein sequence ID" value="ENSSORP00005034387.1"/>
    <property type="gene ID" value="ENSSORG00005016245.1"/>
</dbReference>
<dbReference type="InterPro" id="IPR010625">
    <property type="entry name" value="CHCH"/>
</dbReference>
<dbReference type="FunCoup" id="A0A673B185">
    <property type="interactions" value="1143"/>
</dbReference>
<dbReference type="Proteomes" id="UP000472271">
    <property type="component" value="Chromosome 15"/>
</dbReference>
<protein>
    <recommendedName>
        <fullName evidence="2">CHCH domain-containing protein</fullName>
    </recommendedName>
</protein>